<dbReference type="PROSITE" id="PS50943">
    <property type="entry name" value="HTH_CROC1"/>
    <property type="match status" value="1"/>
</dbReference>
<dbReference type="InterPro" id="IPR010982">
    <property type="entry name" value="Lambda_DNA-bd_dom_sf"/>
</dbReference>
<keyword evidence="3" id="KW-1185">Reference proteome</keyword>
<dbReference type="CDD" id="cd00093">
    <property type="entry name" value="HTH_XRE"/>
    <property type="match status" value="1"/>
</dbReference>
<dbReference type="Proteomes" id="UP000292452">
    <property type="component" value="Unassembled WGS sequence"/>
</dbReference>
<proteinExistence type="predicted"/>
<name>A0A4Q9HXT1_STRKA</name>
<dbReference type="InterPro" id="IPR001387">
    <property type="entry name" value="Cro/C1-type_HTH"/>
</dbReference>
<accession>A0A4Q9HXT1</accession>
<protein>
    <submittedName>
        <fullName evidence="2">XRE family transcriptional regulator</fullName>
    </submittedName>
</protein>
<evidence type="ECO:0000259" key="1">
    <source>
        <dbReference type="PROSITE" id="PS50943"/>
    </source>
</evidence>
<evidence type="ECO:0000313" key="2">
    <source>
        <dbReference type="EMBL" id="TBO59815.1"/>
    </source>
</evidence>
<feature type="domain" description="HTH cro/C1-type" evidence="1">
    <location>
        <begin position="156"/>
        <end position="210"/>
    </location>
</feature>
<dbReference type="Pfam" id="PF01381">
    <property type="entry name" value="HTH_3"/>
    <property type="match status" value="1"/>
</dbReference>
<evidence type="ECO:0000313" key="3">
    <source>
        <dbReference type="Proteomes" id="UP000292452"/>
    </source>
</evidence>
<dbReference type="AlphaFoldDB" id="A0A4Q9HXT1"/>
<dbReference type="GO" id="GO:0003677">
    <property type="term" value="F:DNA binding"/>
    <property type="evidence" value="ECO:0007669"/>
    <property type="project" value="InterPro"/>
</dbReference>
<comment type="caution">
    <text evidence="2">The sequence shown here is derived from an EMBL/GenBank/DDBJ whole genome shotgun (WGS) entry which is preliminary data.</text>
</comment>
<sequence>MYRRCASCRSAGSRPPHGHTAAAPRCVLAATFPERRAHPWSETRRAARAPGRWCSGSQRGLPRVCQHVVRSDGVFLVPKTLNVGPLPDNGWYTDPTAWSTEAATSYPHPAYSHPRRAYGVGDVVDYLYQGIPGEKVDWASQAIREASRTGDYGAVIRLARNEARFSQKQLGEACGISQSAVSRLEGRGSGSYETAQLARVTTCLQIPPYLVGLADHSAALARRAEGTDMERRKFLGGAAATAATQALPVLSAPQGQAREEGRVAALRAATTAFRRLDGSTPSRQLAETVLAHLRLAQMLARENDHEDERGGLAAVGSEVASLAGWLHWDMGDYGSARIWYGASIKAARRAANPLLAAYQMGSLAQFEAHAGNAAQGLSLTRSARRQLGSGLIAIADAWLCGVEALAHAAAGDKDATDTALATAARRAEQIEYEEAPPWPWVFSFTEAKVAATRVSCGARLGLPQWVSSAQDSAAAVMASGHEKQRALLLLDVAAGHLASGRLDGAFTLAAQAVEIGLRYKSGRIVERARAVRREYASATPPKVVRDFDDRLHGVFL</sequence>
<reference evidence="2 3" key="1">
    <citation type="submission" date="2019-02" db="EMBL/GenBank/DDBJ databases">
        <title>Draft Genome Sequence of Streptomyces sp. AM-2504, identified by 16S rRNA comparative analysis as a Streptomyces Kasugaensis strain.</title>
        <authorList>
            <person name="Napolioni V."/>
            <person name="Giuliodori A.M."/>
            <person name="Spurio R."/>
            <person name="Fabbretti A."/>
        </authorList>
    </citation>
    <scope>NUCLEOTIDE SEQUENCE [LARGE SCALE GENOMIC DNA]</scope>
    <source>
        <strain evidence="2 3">AM-2504</strain>
    </source>
</reference>
<dbReference type="SUPFAM" id="SSF47413">
    <property type="entry name" value="lambda repressor-like DNA-binding domains"/>
    <property type="match status" value="1"/>
</dbReference>
<organism evidence="2 3">
    <name type="scientific">Streptomyces kasugaensis</name>
    <dbReference type="NCBI Taxonomy" id="1946"/>
    <lineage>
        <taxon>Bacteria</taxon>
        <taxon>Bacillati</taxon>
        <taxon>Actinomycetota</taxon>
        <taxon>Actinomycetes</taxon>
        <taxon>Kitasatosporales</taxon>
        <taxon>Streptomycetaceae</taxon>
        <taxon>Streptomyces</taxon>
    </lineage>
</organism>
<dbReference type="EMBL" id="SIXH01000064">
    <property type="protein sequence ID" value="TBO59815.1"/>
    <property type="molecule type" value="Genomic_DNA"/>
</dbReference>
<gene>
    <name evidence="2" type="ORF">EYS09_10110</name>
</gene>
<dbReference type="SMART" id="SM00530">
    <property type="entry name" value="HTH_XRE"/>
    <property type="match status" value="1"/>
</dbReference>
<dbReference type="Gene3D" id="1.10.260.40">
    <property type="entry name" value="lambda repressor-like DNA-binding domains"/>
    <property type="match status" value="1"/>
</dbReference>